<dbReference type="Pfam" id="PF13304">
    <property type="entry name" value="AAA_21"/>
    <property type="match status" value="1"/>
</dbReference>
<accession>A0A9X6Q0Z9</accession>
<dbReference type="SMART" id="SM00382">
    <property type="entry name" value="AAA"/>
    <property type="match status" value="1"/>
</dbReference>
<dbReference type="InterPro" id="IPR029492">
    <property type="entry name" value="DUF4435"/>
</dbReference>
<dbReference type="PANTHER" id="PTHR43581">
    <property type="entry name" value="ATP/GTP PHOSPHATASE"/>
    <property type="match status" value="1"/>
</dbReference>
<proteinExistence type="predicted"/>
<dbReference type="InterPro" id="IPR027417">
    <property type="entry name" value="P-loop_NTPase"/>
</dbReference>
<dbReference type="InterPro" id="IPR003959">
    <property type="entry name" value="ATPase_AAA_core"/>
</dbReference>
<gene>
    <name evidence="2" type="ORF">BK774_26510</name>
</gene>
<evidence type="ECO:0000313" key="3">
    <source>
        <dbReference type="Proteomes" id="UP000194551"/>
    </source>
</evidence>
<feature type="domain" description="AAA+ ATPase" evidence="1">
    <location>
        <begin position="182"/>
        <end position="447"/>
    </location>
</feature>
<dbReference type="AlphaFoldDB" id="A0A9X6Q0Z9"/>
<dbReference type="Proteomes" id="UP000194551">
    <property type="component" value="Unassembled WGS sequence"/>
</dbReference>
<name>A0A9X6Q0Z9_BACTU</name>
<dbReference type="GO" id="GO:0005524">
    <property type="term" value="F:ATP binding"/>
    <property type="evidence" value="ECO:0007669"/>
    <property type="project" value="InterPro"/>
</dbReference>
<dbReference type="InterPro" id="IPR003593">
    <property type="entry name" value="AAA+_ATPase"/>
</dbReference>
<evidence type="ECO:0000259" key="1">
    <source>
        <dbReference type="SMART" id="SM00382"/>
    </source>
</evidence>
<sequence length="685" mass="81537">MNKIHSEIVEKEQWEIPITEALNQCIEKLEFLSCYYKWFCNNIERMYELGSRSGDEFDRNKFDLFFKNIEFFNRELKNSLEAARTVLNNLKQNDEMDRQYFTYLENELLNMNWGKFNYLDYHYISRFNQFKQNVEEGKNLQSEDFQVIRNLIYIINYSMSYKDELVQKVSSISIFNRIQKFKDNNLVIIGPNGSGKSTFARSFKGKLGENKNYTIISAQHLLIFNPPNNIKLGEKSREVVSDFQKYDKLGSDYDLVELFKSDFSNLVLALFEEKNERQRLYYEEKEERTESILDRTIKIWESLITHRQIVHNEEHSLEVKTHDGETYLFNQLSDGEKAIFYYIAHVLLAEEHSYILIDEPENHLHLSICIKLWDILEQVRFDCKFIYITHNLDFAVSRNEKKLLWNKKFIPPFDWEVEEIKSDEMIPDIMLLEIMGSRRDVIFCEGDSRNSLDYKIYSRLFSDYNVIPVNGHDNVINYCKSFNNNKGLGRMTAYGIIDGDAWTQEEIHSHAKNNIIVLPYNEIENALCEINILKSFVSHIAGKEEHVSKFKDEFFKEIRKETDKIAIRYANNRINNFLKHNLFKENKSIEDLKKEVEEVISASKIESFYQEMKDRILSDLNNENYADLIKYVDVKKLLTKGLAHKFIVDNFEERFINLLDSKKQFRSIIHEEIVNVYFKDLVEIR</sequence>
<dbReference type="GO" id="GO:0016887">
    <property type="term" value="F:ATP hydrolysis activity"/>
    <property type="evidence" value="ECO:0007669"/>
    <property type="project" value="InterPro"/>
</dbReference>
<dbReference type="SUPFAM" id="SSF52540">
    <property type="entry name" value="P-loop containing nucleoside triphosphate hydrolases"/>
    <property type="match status" value="1"/>
</dbReference>
<evidence type="ECO:0000313" key="2">
    <source>
        <dbReference type="EMBL" id="OTZ97183.1"/>
    </source>
</evidence>
<dbReference type="Pfam" id="PF14491">
    <property type="entry name" value="DUF4435"/>
    <property type="match status" value="1"/>
</dbReference>
<comment type="caution">
    <text evidence="2">The sequence shown here is derived from an EMBL/GenBank/DDBJ whole genome shotgun (WGS) entry which is preliminary data.</text>
</comment>
<dbReference type="PANTHER" id="PTHR43581:SF4">
    <property type="entry name" value="ATP_GTP PHOSPHATASE"/>
    <property type="match status" value="1"/>
</dbReference>
<reference evidence="2 3" key="1">
    <citation type="submission" date="2016-10" db="EMBL/GenBank/DDBJ databases">
        <title>Comparative genomics of Bacillus thuringiensis reveals a path to pathogens against multiple invertebrate hosts.</title>
        <authorList>
            <person name="Zheng J."/>
            <person name="Gao Q."/>
            <person name="Liu H."/>
            <person name="Peng D."/>
            <person name="Ruan L."/>
            <person name="Sun M."/>
        </authorList>
    </citation>
    <scope>NUCLEOTIDE SEQUENCE [LARGE SCALE GENOMIC DNA]</scope>
    <source>
        <strain evidence="2">HD5</strain>
    </source>
</reference>
<dbReference type="Gene3D" id="3.40.50.300">
    <property type="entry name" value="P-loop containing nucleotide triphosphate hydrolases"/>
    <property type="match status" value="1"/>
</dbReference>
<organism evidence="2 3">
    <name type="scientific">Bacillus thuringiensis</name>
    <dbReference type="NCBI Taxonomy" id="1428"/>
    <lineage>
        <taxon>Bacteria</taxon>
        <taxon>Bacillati</taxon>
        <taxon>Bacillota</taxon>
        <taxon>Bacilli</taxon>
        <taxon>Bacillales</taxon>
        <taxon>Bacillaceae</taxon>
        <taxon>Bacillus</taxon>
        <taxon>Bacillus cereus group</taxon>
    </lineage>
</organism>
<protein>
    <recommendedName>
        <fullName evidence="1">AAA+ ATPase domain-containing protein</fullName>
    </recommendedName>
</protein>
<dbReference type="EMBL" id="NFEM01000126">
    <property type="protein sequence ID" value="OTZ97183.1"/>
    <property type="molecule type" value="Genomic_DNA"/>
</dbReference>
<dbReference type="RefSeq" id="WP_074643579.1">
    <property type="nucleotide sequence ID" value="NZ_CAKJXA010000119.1"/>
</dbReference>
<dbReference type="InterPro" id="IPR051396">
    <property type="entry name" value="Bact_Antivir_Def_Nuclease"/>
</dbReference>